<dbReference type="AlphaFoldDB" id="A0A645IPY2"/>
<name>A0A645IPY2_9ZZZZ</name>
<proteinExistence type="predicted"/>
<accession>A0A645IPY2</accession>
<comment type="caution">
    <text evidence="1">The sequence shown here is derived from an EMBL/GenBank/DDBJ whole genome shotgun (WGS) entry which is preliminary data.</text>
</comment>
<evidence type="ECO:0000313" key="1">
    <source>
        <dbReference type="EMBL" id="MPN49303.1"/>
    </source>
</evidence>
<dbReference type="EMBL" id="VSSQ01112418">
    <property type="protein sequence ID" value="MPN49303.1"/>
    <property type="molecule type" value="Genomic_DNA"/>
</dbReference>
<protein>
    <submittedName>
        <fullName evidence="1">Uncharacterized protein</fullName>
    </submittedName>
</protein>
<sequence length="149" mass="16280">MSCWQRSCLTEKRIAARRCISLIPAPPGARKRFFGRCGRWRKNAASVWKIRIRRMPTMPAVAGAVTSFRRTRPCMTILWKSALPRADSPISPTASTAGIRFRRRARRPTTFLTSCSESGASSAHRPPSAGAGTIAGGLSCSCAVGRYPQ</sequence>
<reference evidence="1" key="1">
    <citation type="submission" date="2019-08" db="EMBL/GenBank/DDBJ databases">
        <authorList>
            <person name="Kucharzyk K."/>
            <person name="Murdoch R.W."/>
            <person name="Higgins S."/>
            <person name="Loffler F."/>
        </authorList>
    </citation>
    <scope>NUCLEOTIDE SEQUENCE</scope>
</reference>
<organism evidence="1">
    <name type="scientific">bioreactor metagenome</name>
    <dbReference type="NCBI Taxonomy" id="1076179"/>
    <lineage>
        <taxon>unclassified sequences</taxon>
        <taxon>metagenomes</taxon>
        <taxon>ecological metagenomes</taxon>
    </lineage>
</organism>
<gene>
    <name evidence="1" type="ORF">SDC9_196920</name>
</gene>